<gene>
    <name evidence="2" type="ORF">SAMN05421879_1336</name>
</gene>
<dbReference type="Proteomes" id="UP000219688">
    <property type="component" value="Unassembled WGS sequence"/>
</dbReference>
<feature type="transmembrane region" description="Helical" evidence="1">
    <location>
        <begin position="61"/>
        <end position="84"/>
    </location>
</feature>
<dbReference type="AlphaFoldDB" id="A0A285VWF8"/>
<evidence type="ECO:0000313" key="3">
    <source>
        <dbReference type="Proteomes" id="UP000219688"/>
    </source>
</evidence>
<proteinExistence type="predicted"/>
<evidence type="ECO:0000313" key="2">
    <source>
        <dbReference type="EMBL" id="SOC58389.1"/>
    </source>
</evidence>
<accession>A0A285VWF8</accession>
<sequence length="86" mass="8815">MLALLSLLVPGGYGAVLALEDLSAQGEKFDGLGLALGGVVVGGVLLVAVPWALFLRYGGRAAFVAGAVLTVLTWLWLLQMGILFGS</sequence>
<keyword evidence="1" id="KW-0472">Membrane</keyword>
<keyword evidence="1" id="KW-1133">Transmembrane helix</keyword>
<dbReference type="EMBL" id="OBQK01000033">
    <property type="protein sequence ID" value="SOC58389.1"/>
    <property type="molecule type" value="Genomic_DNA"/>
</dbReference>
<protein>
    <submittedName>
        <fullName evidence="2">Uncharacterized protein</fullName>
    </submittedName>
</protein>
<feature type="transmembrane region" description="Helical" evidence="1">
    <location>
        <begin position="34"/>
        <end position="54"/>
    </location>
</feature>
<evidence type="ECO:0000256" key="1">
    <source>
        <dbReference type="SAM" id="Phobius"/>
    </source>
</evidence>
<organism evidence="2 3">
    <name type="scientific">Ornithinimicrobium cerasi</name>
    <dbReference type="NCBI Taxonomy" id="2248773"/>
    <lineage>
        <taxon>Bacteria</taxon>
        <taxon>Bacillati</taxon>
        <taxon>Actinomycetota</taxon>
        <taxon>Actinomycetes</taxon>
        <taxon>Micrococcales</taxon>
        <taxon>Ornithinimicrobiaceae</taxon>
        <taxon>Ornithinimicrobium</taxon>
    </lineage>
</organism>
<keyword evidence="1" id="KW-0812">Transmembrane</keyword>
<keyword evidence="3" id="KW-1185">Reference proteome</keyword>
<reference evidence="3" key="1">
    <citation type="submission" date="2017-08" db="EMBL/GenBank/DDBJ databases">
        <authorList>
            <person name="Varghese N."/>
            <person name="Submissions S."/>
        </authorList>
    </citation>
    <scope>NUCLEOTIDE SEQUENCE [LARGE SCALE GENOMIC DNA]</scope>
    <source>
        <strain evidence="3">USBA17B2</strain>
    </source>
</reference>
<name>A0A285VWF8_9MICO</name>